<evidence type="ECO:0000313" key="2">
    <source>
        <dbReference type="EMBL" id="KAJ8351483.1"/>
    </source>
</evidence>
<feature type="region of interest" description="Disordered" evidence="1">
    <location>
        <begin position="30"/>
        <end position="67"/>
    </location>
</feature>
<evidence type="ECO:0000313" key="3">
    <source>
        <dbReference type="Proteomes" id="UP001152622"/>
    </source>
</evidence>
<sequence>MSDTITAQAALRAEPEDRSVAVAAANHARSVPPLVPKTHSGGSDGIAPSRAVIQTGPRDGPFPAGYRRGVVPMSASLQISPRADAPVSGLSASV</sequence>
<dbReference type="Proteomes" id="UP001152622">
    <property type="component" value="Chromosome 8"/>
</dbReference>
<reference evidence="2" key="1">
    <citation type="journal article" date="2023" name="Science">
        <title>Genome structures resolve the early diversification of teleost fishes.</title>
        <authorList>
            <person name="Parey E."/>
            <person name="Louis A."/>
            <person name="Montfort J."/>
            <person name="Bouchez O."/>
            <person name="Roques C."/>
            <person name="Iampietro C."/>
            <person name="Lluch J."/>
            <person name="Castinel A."/>
            <person name="Donnadieu C."/>
            <person name="Desvignes T."/>
            <person name="Floi Bucao C."/>
            <person name="Jouanno E."/>
            <person name="Wen M."/>
            <person name="Mejri S."/>
            <person name="Dirks R."/>
            <person name="Jansen H."/>
            <person name="Henkel C."/>
            <person name="Chen W.J."/>
            <person name="Zahm M."/>
            <person name="Cabau C."/>
            <person name="Klopp C."/>
            <person name="Thompson A.W."/>
            <person name="Robinson-Rechavi M."/>
            <person name="Braasch I."/>
            <person name="Lecointre G."/>
            <person name="Bobe J."/>
            <person name="Postlethwait J.H."/>
            <person name="Berthelot C."/>
            <person name="Roest Crollius H."/>
            <person name="Guiguen Y."/>
        </authorList>
    </citation>
    <scope>NUCLEOTIDE SEQUENCE</scope>
    <source>
        <strain evidence="2">WJC10195</strain>
    </source>
</reference>
<dbReference type="EMBL" id="JAINUF010000008">
    <property type="protein sequence ID" value="KAJ8351483.1"/>
    <property type="molecule type" value="Genomic_DNA"/>
</dbReference>
<accession>A0A9Q1F5E0</accession>
<organism evidence="2 3">
    <name type="scientific">Synaphobranchus kaupii</name>
    <name type="common">Kaup's arrowtooth eel</name>
    <dbReference type="NCBI Taxonomy" id="118154"/>
    <lineage>
        <taxon>Eukaryota</taxon>
        <taxon>Metazoa</taxon>
        <taxon>Chordata</taxon>
        <taxon>Craniata</taxon>
        <taxon>Vertebrata</taxon>
        <taxon>Euteleostomi</taxon>
        <taxon>Actinopterygii</taxon>
        <taxon>Neopterygii</taxon>
        <taxon>Teleostei</taxon>
        <taxon>Anguilliformes</taxon>
        <taxon>Synaphobranchidae</taxon>
        <taxon>Synaphobranchus</taxon>
    </lineage>
</organism>
<comment type="caution">
    <text evidence="2">The sequence shown here is derived from an EMBL/GenBank/DDBJ whole genome shotgun (WGS) entry which is preliminary data.</text>
</comment>
<keyword evidence="3" id="KW-1185">Reference proteome</keyword>
<dbReference type="AlphaFoldDB" id="A0A9Q1F5E0"/>
<proteinExistence type="predicted"/>
<evidence type="ECO:0000256" key="1">
    <source>
        <dbReference type="SAM" id="MobiDB-lite"/>
    </source>
</evidence>
<protein>
    <submittedName>
        <fullName evidence="2">Uncharacterized protein</fullName>
    </submittedName>
</protein>
<name>A0A9Q1F5E0_SYNKA</name>
<gene>
    <name evidence="2" type="ORF">SKAU_G00229590</name>
</gene>